<proteinExistence type="predicted"/>
<dbReference type="Gene3D" id="3.90.79.10">
    <property type="entry name" value="Nucleoside Triphosphate Pyrophosphohydrolase"/>
    <property type="match status" value="1"/>
</dbReference>
<dbReference type="PANTHER" id="PTHR43046:SF14">
    <property type="entry name" value="MUTT_NUDIX FAMILY PROTEIN"/>
    <property type="match status" value="1"/>
</dbReference>
<name>A0A0G0K9G7_9BACT</name>
<evidence type="ECO:0000259" key="3">
    <source>
        <dbReference type="PROSITE" id="PS51462"/>
    </source>
</evidence>
<dbReference type="PROSITE" id="PS51462">
    <property type="entry name" value="NUDIX"/>
    <property type="match status" value="1"/>
</dbReference>
<evidence type="ECO:0000256" key="2">
    <source>
        <dbReference type="ARBA" id="ARBA00022801"/>
    </source>
</evidence>
<keyword evidence="2" id="KW-0378">Hydrolase</keyword>
<dbReference type="GO" id="GO:0016787">
    <property type="term" value="F:hydrolase activity"/>
    <property type="evidence" value="ECO:0007669"/>
    <property type="project" value="UniProtKB-KW"/>
</dbReference>
<dbReference type="AlphaFoldDB" id="A0A0G0K9G7"/>
<evidence type="ECO:0000256" key="1">
    <source>
        <dbReference type="ARBA" id="ARBA00001946"/>
    </source>
</evidence>
<dbReference type="PANTHER" id="PTHR43046">
    <property type="entry name" value="GDP-MANNOSE MANNOSYL HYDROLASE"/>
    <property type="match status" value="1"/>
</dbReference>
<comment type="cofactor">
    <cofactor evidence="1">
        <name>Mg(2+)</name>
        <dbReference type="ChEBI" id="CHEBI:18420"/>
    </cofactor>
</comment>
<reference evidence="4 5" key="1">
    <citation type="journal article" date="2015" name="Nature">
        <title>rRNA introns, odd ribosomes, and small enigmatic genomes across a large radiation of phyla.</title>
        <authorList>
            <person name="Brown C.T."/>
            <person name="Hug L.A."/>
            <person name="Thomas B.C."/>
            <person name="Sharon I."/>
            <person name="Castelle C.J."/>
            <person name="Singh A."/>
            <person name="Wilkins M.J."/>
            <person name="Williams K.H."/>
            <person name="Banfield J.F."/>
        </authorList>
    </citation>
    <scope>NUCLEOTIDE SEQUENCE [LARGE SCALE GENOMIC DNA]</scope>
</reference>
<dbReference type="EMBL" id="LBTR01000009">
    <property type="protein sequence ID" value="KKQ45774.1"/>
    <property type="molecule type" value="Genomic_DNA"/>
</dbReference>
<dbReference type="PROSITE" id="PS00893">
    <property type="entry name" value="NUDIX_BOX"/>
    <property type="match status" value="1"/>
</dbReference>
<protein>
    <submittedName>
        <fullName evidence="4">ADP-ribose pyrophosphatase</fullName>
    </submittedName>
</protein>
<dbReference type="Pfam" id="PF00293">
    <property type="entry name" value="NUDIX"/>
    <property type="match status" value="1"/>
</dbReference>
<gene>
    <name evidence="4" type="ORF">US62_C0009G0005</name>
</gene>
<dbReference type="InterPro" id="IPR000086">
    <property type="entry name" value="NUDIX_hydrolase_dom"/>
</dbReference>
<dbReference type="SUPFAM" id="SSF55811">
    <property type="entry name" value="Nudix"/>
    <property type="match status" value="1"/>
</dbReference>
<dbReference type="CDD" id="cd02883">
    <property type="entry name" value="NUDIX_Hydrolase"/>
    <property type="match status" value="1"/>
</dbReference>
<organism evidence="4 5">
    <name type="scientific">Candidatus Woesebacteria bacterium GW2011_GWA1_37_8</name>
    <dbReference type="NCBI Taxonomy" id="1618546"/>
    <lineage>
        <taxon>Bacteria</taxon>
        <taxon>Candidatus Woeseibacteriota</taxon>
    </lineage>
</organism>
<accession>A0A0G0K9G7</accession>
<evidence type="ECO:0000313" key="5">
    <source>
        <dbReference type="Proteomes" id="UP000034603"/>
    </source>
</evidence>
<dbReference type="Proteomes" id="UP000034603">
    <property type="component" value="Unassembled WGS sequence"/>
</dbReference>
<dbReference type="InterPro" id="IPR015797">
    <property type="entry name" value="NUDIX_hydrolase-like_dom_sf"/>
</dbReference>
<evidence type="ECO:0000313" key="4">
    <source>
        <dbReference type="EMBL" id="KKQ45774.1"/>
    </source>
</evidence>
<feature type="domain" description="Nudix hydrolase" evidence="3">
    <location>
        <begin position="7"/>
        <end position="135"/>
    </location>
</feature>
<dbReference type="InterPro" id="IPR020084">
    <property type="entry name" value="NUDIX_hydrolase_CS"/>
</dbReference>
<comment type="caution">
    <text evidence="4">The sequence shown here is derived from an EMBL/GenBank/DDBJ whole genome shotgun (WGS) entry which is preliminary data.</text>
</comment>
<sequence>MVEIEFSNRKIVTRALVKDIDGRVLLGKRARGVATGEWALVGGKPDSRETLEETIVREVREELGVKFIPRRMWGSEIDKTSVTGQSWDVYYFEGEIEGAMNLNEHEITDVAFIGIDEIENYKIAFDHVEIINKFLTGGKINNK</sequence>